<dbReference type="Gene3D" id="2.40.37.10">
    <property type="entry name" value="Lyase, Ornithine Decarboxylase, Chain A, domain 1"/>
    <property type="match status" value="1"/>
</dbReference>
<dbReference type="InterPro" id="IPR020622">
    <property type="entry name" value="Ala_racemase_pyridoxalP-BS"/>
</dbReference>
<keyword evidence="11" id="KW-1185">Reference proteome</keyword>
<dbReference type="AlphaFoldDB" id="A0A0M7BBH4"/>
<dbReference type="InterPro" id="IPR029066">
    <property type="entry name" value="PLP-binding_barrel"/>
</dbReference>
<dbReference type="Pfam" id="PF00842">
    <property type="entry name" value="Ala_racemase_C"/>
    <property type="match status" value="1"/>
</dbReference>
<accession>A0A0M7BBH4</accession>
<dbReference type="SUPFAM" id="SSF50621">
    <property type="entry name" value="Alanine racemase C-terminal domain-like"/>
    <property type="match status" value="1"/>
</dbReference>
<feature type="binding site" evidence="8">
    <location>
        <position position="138"/>
    </location>
    <ligand>
        <name>substrate</name>
    </ligand>
</feature>
<comment type="similarity">
    <text evidence="3">Belongs to the alanine racemase family.</text>
</comment>
<proteinExistence type="inferred from homology"/>
<dbReference type="STRING" id="313367.JSE7799_02809"/>
<evidence type="ECO:0000256" key="5">
    <source>
        <dbReference type="ARBA" id="ARBA00022898"/>
    </source>
</evidence>
<comment type="catalytic activity">
    <reaction evidence="1">
        <text>L-alanine = D-alanine</text>
        <dbReference type="Rhea" id="RHEA:20249"/>
        <dbReference type="ChEBI" id="CHEBI:57416"/>
        <dbReference type="ChEBI" id="CHEBI:57972"/>
        <dbReference type="EC" id="5.1.1.1"/>
    </reaction>
</comment>
<dbReference type="PANTHER" id="PTHR30511:SF0">
    <property type="entry name" value="ALANINE RACEMASE, CATABOLIC-RELATED"/>
    <property type="match status" value="1"/>
</dbReference>
<dbReference type="InterPro" id="IPR009006">
    <property type="entry name" value="Ala_racemase/Decarboxylase_C"/>
</dbReference>
<evidence type="ECO:0000259" key="9">
    <source>
        <dbReference type="SMART" id="SM01005"/>
    </source>
</evidence>
<evidence type="ECO:0000256" key="6">
    <source>
        <dbReference type="ARBA" id="ARBA00023235"/>
    </source>
</evidence>
<protein>
    <recommendedName>
        <fullName evidence="4">alanine racemase</fullName>
        <ecNumber evidence="4">5.1.1.1</ecNumber>
    </recommendedName>
</protein>
<evidence type="ECO:0000256" key="8">
    <source>
        <dbReference type="PIRSR" id="PIRSR600821-52"/>
    </source>
</evidence>
<dbReference type="PRINTS" id="PR00992">
    <property type="entry name" value="ALARACEMASE"/>
</dbReference>
<dbReference type="GO" id="GO:0030632">
    <property type="term" value="P:D-alanine biosynthetic process"/>
    <property type="evidence" value="ECO:0007669"/>
    <property type="project" value="TreeGrafter"/>
</dbReference>
<evidence type="ECO:0000256" key="4">
    <source>
        <dbReference type="ARBA" id="ARBA00013089"/>
    </source>
</evidence>
<dbReference type="InterPro" id="IPR001608">
    <property type="entry name" value="Ala_racemase_N"/>
</dbReference>
<evidence type="ECO:0000256" key="2">
    <source>
        <dbReference type="ARBA" id="ARBA00001933"/>
    </source>
</evidence>
<comment type="cofactor">
    <cofactor evidence="2 7">
        <name>pyridoxal 5'-phosphate</name>
        <dbReference type="ChEBI" id="CHEBI:597326"/>
    </cofactor>
</comment>
<sequence>MQVNSSQPIADAWVEIDLDRMRNNLATIFRRLPEGSRYCAVLKADAYGHGIDRVAPVLADEGVDFAAITDNADVFALRRAGFAGRIMRLRGAAPEEARQVCGLGVEELVTGATAARALADPADPRPVHLPINAGGMGRDGLELSTEYGRAEAREILTLPGLQVVGLATHFPINSEDELAAGRARFEADVAWCLHMGKLSRDALLVHAASSLGLMAAAEIKFDMVRDGAALWGIVGPRSEFGNVMSLRARITSINRLPEGATVGYDRVARLTRETRVANVSIGYANGVRRTMANRAQVAVRGQIVPLIGKISMNALTLDVTDIPDAQAGDTVTLFGTDGAARITRAMTEAATGTIMADLYCDWGRSNRRVYPYDQGPKT</sequence>
<evidence type="ECO:0000256" key="1">
    <source>
        <dbReference type="ARBA" id="ARBA00000316"/>
    </source>
</evidence>
<dbReference type="InterPro" id="IPR000821">
    <property type="entry name" value="Ala_racemase"/>
</dbReference>
<evidence type="ECO:0000256" key="7">
    <source>
        <dbReference type="PIRSR" id="PIRSR600821-50"/>
    </source>
</evidence>
<dbReference type="PANTHER" id="PTHR30511">
    <property type="entry name" value="ALANINE RACEMASE"/>
    <property type="match status" value="1"/>
</dbReference>
<gene>
    <name evidence="10" type="primary">alr_2</name>
    <name evidence="10" type="ORF">JSE7799_02809</name>
</gene>
<dbReference type="Proteomes" id="UP000049455">
    <property type="component" value="Unassembled WGS sequence"/>
</dbReference>
<dbReference type="GO" id="GO:0008784">
    <property type="term" value="F:alanine racemase activity"/>
    <property type="evidence" value="ECO:0007669"/>
    <property type="project" value="UniProtKB-EC"/>
</dbReference>
<dbReference type="GO" id="GO:0005829">
    <property type="term" value="C:cytosol"/>
    <property type="evidence" value="ECO:0007669"/>
    <property type="project" value="TreeGrafter"/>
</dbReference>
<dbReference type="Pfam" id="PF01168">
    <property type="entry name" value="Ala_racemase_N"/>
    <property type="match status" value="1"/>
</dbReference>
<keyword evidence="6 10" id="KW-0413">Isomerase</keyword>
<keyword evidence="5 7" id="KW-0663">Pyridoxal phosphate</keyword>
<dbReference type="InterPro" id="IPR011079">
    <property type="entry name" value="Ala_racemase_C"/>
</dbReference>
<evidence type="ECO:0000256" key="3">
    <source>
        <dbReference type="ARBA" id="ARBA00007880"/>
    </source>
</evidence>
<feature type="binding site" evidence="8">
    <location>
        <position position="312"/>
    </location>
    <ligand>
        <name>substrate</name>
    </ligand>
</feature>
<dbReference type="EC" id="5.1.1.1" evidence="4"/>
<dbReference type="Gene3D" id="3.20.20.10">
    <property type="entry name" value="Alanine racemase"/>
    <property type="match status" value="1"/>
</dbReference>
<feature type="domain" description="Alanine racemase C-terminal" evidence="9">
    <location>
        <begin position="243"/>
        <end position="371"/>
    </location>
</feature>
<evidence type="ECO:0000313" key="11">
    <source>
        <dbReference type="Proteomes" id="UP000049455"/>
    </source>
</evidence>
<organism evidence="10 11">
    <name type="scientific">Jannaschia seosinensis</name>
    <dbReference type="NCBI Taxonomy" id="313367"/>
    <lineage>
        <taxon>Bacteria</taxon>
        <taxon>Pseudomonadati</taxon>
        <taxon>Pseudomonadota</taxon>
        <taxon>Alphaproteobacteria</taxon>
        <taxon>Rhodobacterales</taxon>
        <taxon>Roseobacteraceae</taxon>
        <taxon>Jannaschia</taxon>
    </lineage>
</organism>
<dbReference type="SMART" id="SM01005">
    <property type="entry name" value="Ala_racemase_C"/>
    <property type="match status" value="1"/>
</dbReference>
<evidence type="ECO:0000313" key="10">
    <source>
        <dbReference type="EMBL" id="CUH40080.1"/>
    </source>
</evidence>
<dbReference type="EMBL" id="CYPR01000187">
    <property type="protein sequence ID" value="CUH40080.1"/>
    <property type="molecule type" value="Genomic_DNA"/>
</dbReference>
<dbReference type="NCBIfam" id="TIGR00492">
    <property type="entry name" value="alr"/>
    <property type="match status" value="1"/>
</dbReference>
<name>A0A0M7BBH4_9RHOB</name>
<reference evidence="10 11" key="1">
    <citation type="submission" date="2015-09" db="EMBL/GenBank/DDBJ databases">
        <authorList>
            <person name="Jackson K.R."/>
            <person name="Lunt B.L."/>
            <person name="Fisher J.N.B."/>
            <person name="Gardner A.V."/>
            <person name="Bailey M.E."/>
            <person name="Deus L.M."/>
            <person name="Earl A.S."/>
            <person name="Gibby P.D."/>
            <person name="Hartmann K.A."/>
            <person name="Liu J.E."/>
            <person name="Manci A.M."/>
            <person name="Nielsen D.A."/>
            <person name="Solomon M.B."/>
            <person name="Breakwell D.P."/>
            <person name="Burnett S.H."/>
            <person name="Grose J.H."/>
        </authorList>
    </citation>
    <scope>NUCLEOTIDE SEQUENCE [LARGE SCALE GENOMIC DNA]</scope>
    <source>
        <strain evidence="10 11">CECT 7799</strain>
    </source>
</reference>
<dbReference type="RefSeq" id="WP_083480604.1">
    <property type="nucleotide sequence ID" value="NZ_CYPR01000187.1"/>
</dbReference>
<feature type="modified residue" description="N6-(pyridoxal phosphate)lysine" evidence="7">
    <location>
        <position position="43"/>
    </location>
</feature>
<dbReference type="GO" id="GO:0030170">
    <property type="term" value="F:pyridoxal phosphate binding"/>
    <property type="evidence" value="ECO:0007669"/>
    <property type="project" value="TreeGrafter"/>
</dbReference>
<dbReference type="PROSITE" id="PS00395">
    <property type="entry name" value="ALANINE_RACEMASE"/>
    <property type="match status" value="1"/>
</dbReference>
<dbReference type="OrthoDB" id="9813814at2"/>
<dbReference type="SUPFAM" id="SSF51419">
    <property type="entry name" value="PLP-binding barrel"/>
    <property type="match status" value="1"/>
</dbReference>